<keyword evidence="3" id="KW-0175">Coiled coil</keyword>
<name>A0A644TBX0_9ZZZZ</name>
<gene>
    <name evidence="6" type="primary">yheS_3</name>
    <name evidence="6" type="ORF">SDC9_10079</name>
</gene>
<evidence type="ECO:0000256" key="3">
    <source>
        <dbReference type="SAM" id="Coils"/>
    </source>
</evidence>
<dbReference type="PANTHER" id="PTHR42855">
    <property type="entry name" value="ABC TRANSPORTER ATP-BINDING SUBUNIT"/>
    <property type="match status" value="1"/>
</dbReference>
<dbReference type="InterPro" id="IPR003439">
    <property type="entry name" value="ABC_transporter-like_ATP-bd"/>
</dbReference>
<keyword evidence="2 6" id="KW-0067">ATP-binding</keyword>
<dbReference type="InterPro" id="IPR051309">
    <property type="entry name" value="ABCF_ATPase"/>
</dbReference>
<dbReference type="InterPro" id="IPR003593">
    <property type="entry name" value="AAA+_ATPase"/>
</dbReference>
<dbReference type="GO" id="GO:0016887">
    <property type="term" value="F:ATP hydrolysis activity"/>
    <property type="evidence" value="ECO:0007669"/>
    <property type="project" value="InterPro"/>
</dbReference>
<dbReference type="InterPro" id="IPR032524">
    <property type="entry name" value="ABC_tran_C"/>
</dbReference>
<evidence type="ECO:0000256" key="2">
    <source>
        <dbReference type="ARBA" id="ARBA00022840"/>
    </source>
</evidence>
<dbReference type="PANTHER" id="PTHR42855:SF2">
    <property type="entry name" value="DRUG RESISTANCE ABC TRANSPORTER,ATP-BINDING PROTEIN"/>
    <property type="match status" value="1"/>
</dbReference>
<feature type="region of interest" description="Disordered" evidence="4">
    <location>
        <begin position="555"/>
        <end position="578"/>
    </location>
</feature>
<keyword evidence="1" id="KW-0547">Nucleotide-binding</keyword>
<feature type="coiled-coil region" evidence="3">
    <location>
        <begin position="590"/>
        <end position="653"/>
    </location>
</feature>
<protein>
    <submittedName>
        <fullName evidence="6">Putative ABC transporter ATP-binding protein YheS</fullName>
    </submittedName>
</protein>
<evidence type="ECO:0000256" key="1">
    <source>
        <dbReference type="ARBA" id="ARBA00022741"/>
    </source>
</evidence>
<dbReference type="InterPro" id="IPR027417">
    <property type="entry name" value="P-loop_NTPase"/>
</dbReference>
<dbReference type="Pfam" id="PF12848">
    <property type="entry name" value="ABC_tran_Xtn"/>
    <property type="match status" value="1"/>
</dbReference>
<reference evidence="6" key="1">
    <citation type="submission" date="2019-08" db="EMBL/GenBank/DDBJ databases">
        <authorList>
            <person name="Kucharzyk K."/>
            <person name="Murdoch R.W."/>
            <person name="Higgins S."/>
            <person name="Loffler F."/>
        </authorList>
    </citation>
    <scope>NUCLEOTIDE SEQUENCE</scope>
</reference>
<comment type="caution">
    <text evidence="6">The sequence shown here is derived from an EMBL/GenBank/DDBJ whole genome shotgun (WGS) entry which is preliminary data.</text>
</comment>
<sequence length="664" mass="74170">MAFVQLSNISLSFGDRDLIKSATLNLMEGSRAALAGPNGAGKTTLMKIAVGQLAPDSGELAVTKGARISYLPQTQVILGRGSVLEEAEAAFSHFADMLLRQEELGRRLQDSGLEERQTNRLLEEFDDIGRAVESGGYFRRQERISEVLRGLGFRTDDFGRRAQDLSGGWQMRLALAKILLEDPDIMLLDEPTNYLDLEARGWLEAYLADYRGGVLLVSHDRFFLDVTVREVYELFNGKLSRYPGSYSSYEERRARELEAIFAAWERQQEEIQRIEDFIRRFRYKESKAPQVQSRIKMLEKIIPIEIPEGMKHIHFKFPPAPRSGKIALRIENLGKSYGSLKVIEDLSLEVERGRKIAFVGPNGAGKSTLMRIIAGVDRDYTGSIIPGAGVEIAYFAQDSAEKMSSSLNVEQEAETVCPNELAPKLRNLLGAFLFRGDDVGKSVSVLSGGERSRLALLKMLLHPANLLVLDEPTNHLDLTSKDVLLEALKTFEGTVLFVSHDRGFIDELADLVLELEVGTTPRLYYGGYSYYLEKKASLLEEARIGSSSIPARAASRGEATIQAGKDPAFRSEDGSKAGTALSWEEEKAQKARTRKLKKREEEILRRLENLAEGKKALEREMARPEVYSDGPRVKKILAALAEIEEETESLNEEWVETAEALSVK</sequence>
<evidence type="ECO:0000313" key="6">
    <source>
        <dbReference type="EMBL" id="MPL64426.1"/>
    </source>
</evidence>
<dbReference type="GO" id="GO:0003677">
    <property type="term" value="F:DNA binding"/>
    <property type="evidence" value="ECO:0007669"/>
    <property type="project" value="InterPro"/>
</dbReference>
<evidence type="ECO:0000259" key="5">
    <source>
        <dbReference type="PROSITE" id="PS50893"/>
    </source>
</evidence>
<dbReference type="FunFam" id="3.40.50.300:FF:000011">
    <property type="entry name" value="Putative ABC transporter ATP-binding component"/>
    <property type="match status" value="1"/>
</dbReference>
<dbReference type="InterPro" id="IPR037118">
    <property type="entry name" value="Val-tRNA_synth_C_sf"/>
</dbReference>
<proteinExistence type="predicted"/>
<dbReference type="AlphaFoldDB" id="A0A644TBX0"/>
<dbReference type="CDD" id="cd03221">
    <property type="entry name" value="ABCF_EF-3"/>
    <property type="match status" value="2"/>
</dbReference>
<feature type="domain" description="ABC transporter" evidence="5">
    <location>
        <begin position="328"/>
        <end position="542"/>
    </location>
</feature>
<dbReference type="Gene3D" id="3.40.50.300">
    <property type="entry name" value="P-loop containing nucleotide triphosphate hydrolases"/>
    <property type="match status" value="2"/>
</dbReference>
<dbReference type="SMART" id="SM00382">
    <property type="entry name" value="AAA"/>
    <property type="match status" value="2"/>
</dbReference>
<dbReference type="Gene3D" id="1.10.287.380">
    <property type="entry name" value="Valyl-tRNA synthetase, C-terminal domain"/>
    <property type="match status" value="1"/>
</dbReference>
<dbReference type="GO" id="GO:0005524">
    <property type="term" value="F:ATP binding"/>
    <property type="evidence" value="ECO:0007669"/>
    <property type="project" value="UniProtKB-KW"/>
</dbReference>
<organism evidence="6">
    <name type="scientific">bioreactor metagenome</name>
    <dbReference type="NCBI Taxonomy" id="1076179"/>
    <lineage>
        <taxon>unclassified sequences</taxon>
        <taxon>metagenomes</taxon>
        <taxon>ecological metagenomes</taxon>
    </lineage>
</organism>
<dbReference type="PROSITE" id="PS00211">
    <property type="entry name" value="ABC_TRANSPORTER_1"/>
    <property type="match status" value="2"/>
</dbReference>
<feature type="domain" description="ABC transporter" evidence="5">
    <location>
        <begin position="4"/>
        <end position="261"/>
    </location>
</feature>
<dbReference type="PROSITE" id="PS50893">
    <property type="entry name" value="ABC_TRANSPORTER_2"/>
    <property type="match status" value="2"/>
</dbReference>
<dbReference type="InterPro" id="IPR017871">
    <property type="entry name" value="ABC_transporter-like_CS"/>
</dbReference>
<dbReference type="EMBL" id="VSSQ01000025">
    <property type="protein sequence ID" value="MPL64426.1"/>
    <property type="molecule type" value="Genomic_DNA"/>
</dbReference>
<dbReference type="InterPro" id="IPR032781">
    <property type="entry name" value="ABC_tran_Xtn"/>
</dbReference>
<dbReference type="SUPFAM" id="SSF52540">
    <property type="entry name" value="P-loop containing nucleoside triphosphate hydrolases"/>
    <property type="match status" value="2"/>
</dbReference>
<dbReference type="Pfam" id="PF00005">
    <property type="entry name" value="ABC_tran"/>
    <property type="match status" value="2"/>
</dbReference>
<dbReference type="Pfam" id="PF16326">
    <property type="entry name" value="ABC_tran_CTD"/>
    <property type="match status" value="1"/>
</dbReference>
<evidence type="ECO:0000256" key="4">
    <source>
        <dbReference type="SAM" id="MobiDB-lite"/>
    </source>
</evidence>
<accession>A0A644TBX0</accession>